<organism evidence="1 2">
    <name type="scientific">Antarctobacter heliothermus</name>
    <dbReference type="NCBI Taxonomy" id="74033"/>
    <lineage>
        <taxon>Bacteria</taxon>
        <taxon>Pseudomonadati</taxon>
        <taxon>Pseudomonadota</taxon>
        <taxon>Alphaproteobacteria</taxon>
        <taxon>Rhodobacterales</taxon>
        <taxon>Roseobacteraceae</taxon>
        <taxon>Antarctobacter</taxon>
    </lineage>
</organism>
<gene>
    <name evidence="1" type="ORF">ANTHELSMS3_04090</name>
</gene>
<protein>
    <submittedName>
        <fullName evidence="1">ABC transporter substrate-binding protein</fullName>
    </submittedName>
</protein>
<sequence length="80" mass="8567">MALSAETCVGNFNVRPGDSPLAIAETHFRDASQWTLIFYANEDRLRSSVFQVSPGDALNLPCQEGGCVRRRHSAAAGAGT</sequence>
<dbReference type="RefSeq" id="WP_157733592.1">
    <property type="nucleotide sequence ID" value="NZ_CP022540.1"/>
</dbReference>
<accession>A0A222E946</accession>
<dbReference type="AlphaFoldDB" id="A0A222E946"/>
<dbReference type="KEGG" id="aht:ANTHELSMS3_04090"/>
<reference evidence="1 2" key="1">
    <citation type="submission" date="2017-07" db="EMBL/GenBank/DDBJ databases">
        <title>Genome Sequence of Antarctobacter heliothermus Strain SMS3 Isolated from a culture of the Diatom Skeletonema marinoi.</title>
        <authorList>
            <person name="Topel M."/>
            <person name="Pinder M.I.M."/>
            <person name="Johansson O.N."/>
            <person name="Kourtchenko O."/>
            <person name="Godhe A."/>
            <person name="Clarke A.K."/>
        </authorList>
    </citation>
    <scope>NUCLEOTIDE SEQUENCE [LARGE SCALE GENOMIC DNA]</scope>
    <source>
        <strain evidence="1 2">SMS3</strain>
    </source>
</reference>
<name>A0A222E946_9RHOB</name>
<dbReference type="EMBL" id="CP022540">
    <property type="protein sequence ID" value="ASP22696.1"/>
    <property type="molecule type" value="Genomic_DNA"/>
</dbReference>
<dbReference type="OrthoDB" id="8479038at2"/>
<dbReference type="Proteomes" id="UP000203589">
    <property type="component" value="Chromosome"/>
</dbReference>
<keyword evidence="2" id="KW-1185">Reference proteome</keyword>
<evidence type="ECO:0000313" key="2">
    <source>
        <dbReference type="Proteomes" id="UP000203589"/>
    </source>
</evidence>
<proteinExistence type="predicted"/>
<evidence type="ECO:0000313" key="1">
    <source>
        <dbReference type="EMBL" id="ASP22696.1"/>
    </source>
</evidence>